<dbReference type="NCBIfam" id="TIGR02118">
    <property type="entry name" value="EthD family reductase"/>
    <property type="match status" value="1"/>
</dbReference>
<evidence type="ECO:0000259" key="1">
    <source>
        <dbReference type="Pfam" id="PF07110"/>
    </source>
</evidence>
<dbReference type="SUPFAM" id="SSF54909">
    <property type="entry name" value="Dimeric alpha+beta barrel"/>
    <property type="match status" value="1"/>
</dbReference>
<feature type="domain" description="EthD" evidence="1">
    <location>
        <begin position="13"/>
        <end position="91"/>
    </location>
</feature>
<dbReference type="PANTHER" id="PTHR40260">
    <property type="entry name" value="BLR8190 PROTEIN"/>
    <property type="match status" value="1"/>
</dbReference>
<dbReference type="AlphaFoldDB" id="A0A1M5P6X8"/>
<dbReference type="InterPro" id="IPR011008">
    <property type="entry name" value="Dimeric_a/b-barrel"/>
</dbReference>
<dbReference type="Proteomes" id="UP000199758">
    <property type="component" value="Unassembled WGS sequence"/>
</dbReference>
<organism evidence="2 3">
    <name type="scientific">Hydrocarboniphaga daqingensis</name>
    <dbReference type="NCBI Taxonomy" id="490188"/>
    <lineage>
        <taxon>Bacteria</taxon>
        <taxon>Pseudomonadati</taxon>
        <taxon>Pseudomonadota</taxon>
        <taxon>Gammaproteobacteria</taxon>
        <taxon>Nevskiales</taxon>
        <taxon>Nevskiaceae</taxon>
        <taxon>Hydrocarboniphaga</taxon>
    </lineage>
</organism>
<protein>
    <recommendedName>
        <fullName evidence="1">EthD domain-containing protein</fullName>
    </recommendedName>
</protein>
<dbReference type="GO" id="GO:0016491">
    <property type="term" value="F:oxidoreductase activity"/>
    <property type="evidence" value="ECO:0007669"/>
    <property type="project" value="InterPro"/>
</dbReference>
<evidence type="ECO:0000313" key="2">
    <source>
        <dbReference type="EMBL" id="SHG97465.1"/>
    </source>
</evidence>
<dbReference type="PANTHER" id="PTHR40260:SF2">
    <property type="entry name" value="BLR8190 PROTEIN"/>
    <property type="match status" value="1"/>
</dbReference>
<name>A0A1M5P6X8_9GAMM</name>
<dbReference type="Gene3D" id="3.30.70.100">
    <property type="match status" value="1"/>
</dbReference>
<sequence length="103" mass="10925">MIKVSVLYPAGASSRFDMDYYLATHIPLVGQRLGAAMKKAEIDQGLAGGAPGAPAPFMAAAHMYFDSVEAFQGAFGPHAAEIMGDLPNFTNAQPVLQISQIRQ</sequence>
<dbReference type="STRING" id="490188.SAMN04488068_2057"/>
<proteinExistence type="predicted"/>
<dbReference type="Pfam" id="PF07110">
    <property type="entry name" value="EthD"/>
    <property type="match status" value="1"/>
</dbReference>
<dbReference type="InterPro" id="IPR009799">
    <property type="entry name" value="EthD_dom"/>
</dbReference>
<dbReference type="RefSeq" id="WP_072897152.1">
    <property type="nucleotide sequence ID" value="NZ_FQWZ01000004.1"/>
</dbReference>
<evidence type="ECO:0000313" key="3">
    <source>
        <dbReference type="Proteomes" id="UP000199758"/>
    </source>
</evidence>
<reference evidence="2 3" key="1">
    <citation type="submission" date="2016-11" db="EMBL/GenBank/DDBJ databases">
        <authorList>
            <person name="Jaros S."/>
            <person name="Januszkiewicz K."/>
            <person name="Wedrychowicz H."/>
        </authorList>
    </citation>
    <scope>NUCLEOTIDE SEQUENCE [LARGE SCALE GENOMIC DNA]</scope>
    <source>
        <strain evidence="2 3">CGMCC 1.7049</strain>
    </source>
</reference>
<gene>
    <name evidence="2" type="ORF">SAMN04488068_2057</name>
</gene>
<keyword evidence="3" id="KW-1185">Reference proteome</keyword>
<dbReference type="OrthoDB" id="5343971at2"/>
<accession>A0A1M5P6X8</accession>
<dbReference type="EMBL" id="FQWZ01000004">
    <property type="protein sequence ID" value="SHG97465.1"/>
    <property type="molecule type" value="Genomic_DNA"/>
</dbReference>